<keyword evidence="3" id="KW-1185">Reference proteome</keyword>
<keyword evidence="1" id="KW-0812">Transmembrane</keyword>
<evidence type="ECO:0000313" key="3">
    <source>
        <dbReference type="Proteomes" id="UP000829196"/>
    </source>
</evidence>
<gene>
    <name evidence="2" type="ORF">KFK09_015087</name>
</gene>
<dbReference type="AlphaFoldDB" id="A0A8T3B5Q1"/>
<dbReference type="EMBL" id="JAGYWB010000011">
    <property type="protein sequence ID" value="KAI0504139.1"/>
    <property type="molecule type" value="Genomic_DNA"/>
</dbReference>
<evidence type="ECO:0000313" key="2">
    <source>
        <dbReference type="EMBL" id="KAI0504139.1"/>
    </source>
</evidence>
<evidence type="ECO:0000256" key="1">
    <source>
        <dbReference type="SAM" id="Phobius"/>
    </source>
</evidence>
<organism evidence="2 3">
    <name type="scientific">Dendrobium nobile</name>
    <name type="common">Orchid</name>
    <dbReference type="NCBI Taxonomy" id="94219"/>
    <lineage>
        <taxon>Eukaryota</taxon>
        <taxon>Viridiplantae</taxon>
        <taxon>Streptophyta</taxon>
        <taxon>Embryophyta</taxon>
        <taxon>Tracheophyta</taxon>
        <taxon>Spermatophyta</taxon>
        <taxon>Magnoliopsida</taxon>
        <taxon>Liliopsida</taxon>
        <taxon>Asparagales</taxon>
        <taxon>Orchidaceae</taxon>
        <taxon>Epidendroideae</taxon>
        <taxon>Malaxideae</taxon>
        <taxon>Dendrobiinae</taxon>
        <taxon>Dendrobium</taxon>
    </lineage>
</organism>
<name>A0A8T3B5Q1_DENNO</name>
<accession>A0A8T3B5Q1</accession>
<reference evidence="2" key="1">
    <citation type="journal article" date="2022" name="Front. Genet.">
        <title>Chromosome-Scale Assembly of the Dendrobium nobile Genome Provides Insights Into the Molecular Mechanism of the Biosynthesis of the Medicinal Active Ingredient of Dendrobium.</title>
        <authorList>
            <person name="Xu Q."/>
            <person name="Niu S.-C."/>
            <person name="Li K.-L."/>
            <person name="Zheng P.-J."/>
            <person name="Zhang X.-J."/>
            <person name="Jia Y."/>
            <person name="Liu Y."/>
            <person name="Niu Y.-X."/>
            <person name="Yu L.-H."/>
            <person name="Chen D.-F."/>
            <person name="Zhang G.-Q."/>
        </authorList>
    </citation>
    <scope>NUCLEOTIDE SEQUENCE</scope>
    <source>
        <tissue evidence="2">Leaf</tissue>
    </source>
</reference>
<protein>
    <submittedName>
        <fullName evidence="2">Uncharacterized protein</fullName>
    </submittedName>
</protein>
<keyword evidence="1" id="KW-0472">Membrane</keyword>
<proteinExistence type="predicted"/>
<sequence length="83" mass="9612">MTWLNVKMSRNHIDSLLPTFFCFLGIRIMTSFFVFKQSLVVLKSNVALHVVSYQTIRDLNLVEWTVSCCFEVHCLLAGLMLQI</sequence>
<keyword evidence="1" id="KW-1133">Transmembrane helix</keyword>
<feature type="transmembrane region" description="Helical" evidence="1">
    <location>
        <begin position="15"/>
        <end position="35"/>
    </location>
</feature>
<dbReference type="Proteomes" id="UP000829196">
    <property type="component" value="Unassembled WGS sequence"/>
</dbReference>
<comment type="caution">
    <text evidence="2">The sequence shown here is derived from an EMBL/GenBank/DDBJ whole genome shotgun (WGS) entry which is preliminary data.</text>
</comment>